<protein>
    <recommendedName>
        <fullName evidence="1">Putative zinc-finger domain-containing protein</fullName>
    </recommendedName>
</protein>
<gene>
    <name evidence="2" type="ORF">F7Q99_22775</name>
</gene>
<dbReference type="EMBL" id="WBOF01000001">
    <property type="protein sequence ID" value="MQS15008.1"/>
    <property type="molecule type" value="Genomic_DNA"/>
</dbReference>
<accession>A0A6N7KXM8</accession>
<dbReference type="RefSeq" id="WP_153464309.1">
    <property type="nucleotide sequence ID" value="NZ_WBOF01000001.1"/>
</dbReference>
<comment type="caution">
    <text evidence="2">The sequence shown here is derived from an EMBL/GenBank/DDBJ whole genome shotgun (WGS) entry which is preliminary data.</text>
</comment>
<reference evidence="2 3" key="1">
    <citation type="submission" date="2019-09" db="EMBL/GenBank/DDBJ databases">
        <title>Genome Sequences of Streptomyces kaniharaensis ATCC 21070.</title>
        <authorList>
            <person name="Zhu W."/>
            <person name="De Crecy-Lagard V."/>
            <person name="Richards N.G."/>
        </authorList>
    </citation>
    <scope>NUCLEOTIDE SEQUENCE [LARGE SCALE GENOMIC DNA]</scope>
    <source>
        <strain evidence="2 3">SF-557</strain>
    </source>
</reference>
<evidence type="ECO:0000313" key="3">
    <source>
        <dbReference type="Proteomes" id="UP000450000"/>
    </source>
</evidence>
<evidence type="ECO:0000313" key="2">
    <source>
        <dbReference type="EMBL" id="MQS15008.1"/>
    </source>
</evidence>
<dbReference type="OrthoDB" id="5197868at2"/>
<dbReference type="Proteomes" id="UP000450000">
    <property type="component" value="Unassembled WGS sequence"/>
</dbReference>
<dbReference type="AlphaFoldDB" id="A0A6N7KXM8"/>
<sequence length="77" mass="8564">MRCAQFRTALSARMDGEPAGLSDGRLDKHVARCAGCRDWLERAQRLRDRVTAEGPSADWSARLLARLGEEGPRGPER</sequence>
<evidence type="ECO:0000259" key="1">
    <source>
        <dbReference type="Pfam" id="PF13490"/>
    </source>
</evidence>
<dbReference type="Pfam" id="PF13490">
    <property type="entry name" value="zf-HC2"/>
    <property type="match status" value="1"/>
</dbReference>
<feature type="domain" description="Putative zinc-finger" evidence="1">
    <location>
        <begin position="3"/>
        <end position="37"/>
    </location>
</feature>
<organism evidence="2 3">
    <name type="scientific">Streptomyces kaniharaensis</name>
    <dbReference type="NCBI Taxonomy" id="212423"/>
    <lineage>
        <taxon>Bacteria</taxon>
        <taxon>Bacillati</taxon>
        <taxon>Actinomycetota</taxon>
        <taxon>Actinomycetes</taxon>
        <taxon>Kitasatosporales</taxon>
        <taxon>Streptomycetaceae</taxon>
        <taxon>Streptomyces</taxon>
    </lineage>
</organism>
<dbReference type="InterPro" id="IPR027383">
    <property type="entry name" value="Znf_put"/>
</dbReference>
<keyword evidence="3" id="KW-1185">Reference proteome</keyword>
<name>A0A6N7KXM8_9ACTN</name>
<proteinExistence type="predicted"/>